<feature type="compositionally biased region" description="Low complexity" evidence="2">
    <location>
        <begin position="570"/>
        <end position="583"/>
    </location>
</feature>
<keyword evidence="3" id="KW-0812">Transmembrane</keyword>
<feature type="compositionally biased region" description="Acidic residues" evidence="2">
    <location>
        <begin position="139"/>
        <end position="156"/>
    </location>
</feature>
<dbReference type="EMBL" id="BAUL01000007">
    <property type="protein sequence ID" value="GAD91850.1"/>
    <property type="molecule type" value="Genomic_DNA"/>
</dbReference>
<keyword evidence="5" id="KW-1185">Reference proteome</keyword>
<feature type="transmembrane region" description="Helical" evidence="3">
    <location>
        <begin position="720"/>
        <end position="738"/>
    </location>
</feature>
<keyword evidence="1" id="KW-0175">Coiled coil</keyword>
<feature type="region of interest" description="Disordered" evidence="2">
    <location>
        <begin position="653"/>
        <end position="706"/>
    </location>
</feature>
<evidence type="ECO:0000256" key="3">
    <source>
        <dbReference type="SAM" id="Phobius"/>
    </source>
</evidence>
<protein>
    <submittedName>
        <fullName evidence="4">Uncharacterized protein</fullName>
    </submittedName>
</protein>
<keyword evidence="3" id="KW-0472">Membrane</keyword>
<feature type="coiled-coil region" evidence="1">
    <location>
        <begin position="7"/>
        <end position="89"/>
    </location>
</feature>
<reference evidence="5" key="1">
    <citation type="journal article" date="2014" name="Genome Announc.">
        <title>Draft genome sequence of the formaldehyde-resistant fungus Byssochlamys spectabilis No. 5 (anamorph Paecilomyces variotii No. 5) (NBRC109023).</title>
        <authorList>
            <person name="Oka T."/>
            <person name="Ekino K."/>
            <person name="Fukuda K."/>
            <person name="Nomura Y."/>
        </authorList>
    </citation>
    <scope>NUCLEOTIDE SEQUENCE [LARGE SCALE GENOMIC DNA]</scope>
    <source>
        <strain evidence="5">No. 5 / NBRC 109023</strain>
    </source>
</reference>
<feature type="region of interest" description="Disordered" evidence="2">
    <location>
        <begin position="564"/>
        <end position="583"/>
    </location>
</feature>
<organism evidence="4 5">
    <name type="scientific">Byssochlamys spectabilis (strain No. 5 / NBRC 109023)</name>
    <name type="common">Paecilomyces variotii</name>
    <dbReference type="NCBI Taxonomy" id="1356009"/>
    <lineage>
        <taxon>Eukaryota</taxon>
        <taxon>Fungi</taxon>
        <taxon>Dikarya</taxon>
        <taxon>Ascomycota</taxon>
        <taxon>Pezizomycotina</taxon>
        <taxon>Eurotiomycetes</taxon>
        <taxon>Eurotiomycetidae</taxon>
        <taxon>Eurotiales</taxon>
        <taxon>Thermoascaceae</taxon>
        <taxon>Paecilomyces</taxon>
    </lineage>
</organism>
<feature type="compositionally biased region" description="Polar residues" evidence="2">
    <location>
        <begin position="233"/>
        <end position="247"/>
    </location>
</feature>
<feature type="region of interest" description="Disordered" evidence="2">
    <location>
        <begin position="133"/>
        <end position="188"/>
    </location>
</feature>
<sequence>MQSTKRVKSLLKEVESKDEEIEILNQKAEEQQHLVRSFDQQVALYREERRGWAEQGEEQLLKMSLREQVEELKRRLSRAIHMADVAETQARTANTTVELEQARKDAASAETIEMARAEEQRQKALAIEAAKFAAREATGEEDSESEVSDADDDEDPTYQPPTFAPSTPYQPPKYQPWRLQSQVQSTQQTTGLLYNSPSAAVPPAAGTPTTASAISPSAAKVFGGWLPSSSRSPIYTPSPSCSQQQVPHRQAVEVSSLPRPGLPTKSDLERQICVPPKEYSDKCIGTESAPGKAYQDKSVGTEPVQGNEYTDKCVGTDFDVLAAPIPQAGEGEAMGASVHGPIPAPDSMDLYDDSTMADALEILPTPSVQPLFERPAPRPEGLQAISWPCQRGGHGSVTKRQLVPRRSKNPRDLARITFDATKRRGLVKAVFEDAIELSVLPVTRFESGYVVCESQVPQQQPYTKPEVVSNERPDPESEIPTTQNCLPTIHQVEPETPWANAAGSIPGLVVPADSPSDSSAPEITAATYQEVACQTEEPSMNSTGVQAAGSALMTSCQTQTLGVSTTSSGTQTPASTVATAATQTQERPVISVGIQTQYSVESRACQTEEHPDLEEIRRRRNFIISELYRSANENRIRMPGARNGRARFIKPTPLLKDNKAPPAAPQQGQLPGRQPIAAVEKIDRSSRQSRQAQTDTDKLSGEKRHQVSELDGCRDRRWNWQWWILLAALVLLLVFWIANLEVEAQECRLWFEANDVARRAVIARRGNVTPQPLWTVFPEHNFF</sequence>
<proteinExistence type="predicted"/>
<evidence type="ECO:0000256" key="1">
    <source>
        <dbReference type="SAM" id="Coils"/>
    </source>
</evidence>
<evidence type="ECO:0000313" key="5">
    <source>
        <dbReference type="Proteomes" id="UP000018001"/>
    </source>
</evidence>
<dbReference type="AlphaFoldDB" id="V5HR99"/>
<evidence type="ECO:0000313" key="4">
    <source>
        <dbReference type="EMBL" id="GAD91850.1"/>
    </source>
</evidence>
<feature type="compositionally biased region" description="Pro residues" evidence="2">
    <location>
        <begin position="158"/>
        <end position="174"/>
    </location>
</feature>
<evidence type="ECO:0000256" key="2">
    <source>
        <dbReference type="SAM" id="MobiDB-lite"/>
    </source>
</evidence>
<dbReference type="Proteomes" id="UP000018001">
    <property type="component" value="Unassembled WGS sequence"/>
</dbReference>
<name>V5HR99_BYSSN</name>
<feature type="region of interest" description="Disordered" evidence="2">
    <location>
        <begin position="461"/>
        <end position="482"/>
    </location>
</feature>
<keyword evidence="3" id="KW-1133">Transmembrane helix</keyword>
<dbReference type="OrthoDB" id="10358891at2759"/>
<dbReference type="HOGENOM" id="CLU_357875_0_0_1"/>
<feature type="compositionally biased region" description="Low complexity" evidence="2">
    <location>
        <begin position="665"/>
        <end position="675"/>
    </location>
</feature>
<gene>
    <name evidence="4" type="ORF">PVAR5_0432</name>
</gene>
<accession>V5HR99</accession>
<feature type="region of interest" description="Disordered" evidence="2">
    <location>
        <begin position="233"/>
        <end position="267"/>
    </location>
</feature>
<comment type="caution">
    <text evidence="4">The sequence shown here is derived from an EMBL/GenBank/DDBJ whole genome shotgun (WGS) entry which is preliminary data.</text>
</comment>
<feature type="compositionally biased region" description="Basic and acidic residues" evidence="2">
    <location>
        <begin position="695"/>
        <end position="706"/>
    </location>
</feature>
<dbReference type="InParanoid" id="V5HR99"/>